<reference evidence="1 2" key="1">
    <citation type="journal article" date="2020" name="Front. Microbiol.">
        <title>Genetic Organization of the aprX-lipA2 Operon Affects the Proteolytic Potential of Pseudomonas Species in Milk.</title>
        <authorList>
            <person name="Maier C."/>
            <person name="Huptas C."/>
            <person name="von Neubeck M."/>
            <person name="Scherer S."/>
            <person name="Wenning M."/>
            <person name="Lucking G."/>
        </authorList>
    </citation>
    <scope>NUCLEOTIDE SEQUENCE [LARGE SCALE GENOMIC DNA]</scope>
    <source>
        <strain evidence="1 2">WS 4671</strain>
    </source>
</reference>
<dbReference type="Proteomes" id="UP000552560">
    <property type="component" value="Unassembled WGS sequence"/>
</dbReference>
<proteinExistence type="predicted"/>
<sequence length="69" mass="7553">MLAPALSVIVEPYMPPCCTHGEGDRFIYSELIARAIDAVTNQTQQGVQTVDELYTIGSRPQGLLGQFKI</sequence>
<organism evidence="1 2">
    <name type="scientific">Pseudomonas veronii</name>
    <dbReference type="NCBI Taxonomy" id="76761"/>
    <lineage>
        <taxon>Bacteria</taxon>
        <taxon>Pseudomonadati</taxon>
        <taxon>Pseudomonadota</taxon>
        <taxon>Gammaproteobacteria</taxon>
        <taxon>Pseudomonadales</taxon>
        <taxon>Pseudomonadaceae</taxon>
        <taxon>Pseudomonas</taxon>
    </lineage>
</organism>
<accession>A0A7Y0ZTK9</accession>
<dbReference type="AlphaFoldDB" id="A0A7Y0ZTK9"/>
<comment type="caution">
    <text evidence="1">The sequence shown here is derived from an EMBL/GenBank/DDBJ whole genome shotgun (WGS) entry which is preliminary data.</text>
</comment>
<dbReference type="OrthoDB" id="2489132at2"/>
<dbReference type="EMBL" id="JAAQWE010000012">
    <property type="protein sequence ID" value="NMX97827.1"/>
    <property type="molecule type" value="Genomic_DNA"/>
</dbReference>
<dbReference type="RefSeq" id="WP_134939789.1">
    <property type="nucleotide sequence ID" value="NZ_CP149793.1"/>
</dbReference>
<name>A0A7Y0ZTK9_PSEVE</name>
<gene>
    <name evidence="1" type="ORF">HBO43_14590</name>
</gene>
<evidence type="ECO:0000313" key="2">
    <source>
        <dbReference type="Proteomes" id="UP000552560"/>
    </source>
</evidence>
<protein>
    <submittedName>
        <fullName evidence="1">Uncharacterized protein</fullName>
    </submittedName>
</protein>
<evidence type="ECO:0000313" key="1">
    <source>
        <dbReference type="EMBL" id="NMX97827.1"/>
    </source>
</evidence>